<dbReference type="Pfam" id="PF10002">
    <property type="entry name" value="DUF2243"/>
    <property type="match status" value="1"/>
</dbReference>
<evidence type="ECO:0000313" key="1">
    <source>
        <dbReference type="EMBL" id="THF78608.1"/>
    </source>
</evidence>
<dbReference type="InterPro" id="IPR018719">
    <property type="entry name" value="DUF2243_membrane"/>
</dbReference>
<accession>A0A4S4BZG8</accession>
<gene>
    <name evidence="1" type="ORF">E6W99_15705</name>
</gene>
<name>A0A4S4BZG8_9BACI</name>
<keyword evidence="2" id="KW-1185">Reference proteome</keyword>
<dbReference type="RefSeq" id="WP_136355510.1">
    <property type="nucleotide sequence ID" value="NZ_CP046266.1"/>
</dbReference>
<proteinExistence type="predicted"/>
<dbReference type="EMBL" id="SSNT01000011">
    <property type="protein sequence ID" value="THF78608.1"/>
    <property type="molecule type" value="Genomic_DNA"/>
</dbReference>
<protein>
    <submittedName>
        <fullName evidence="1">DUF2243 domain-containing protein</fullName>
    </submittedName>
</protein>
<organism evidence="1 2">
    <name type="scientific">Metabacillus sediminilitoris</name>
    <dbReference type="NCBI Taxonomy" id="2567941"/>
    <lineage>
        <taxon>Bacteria</taxon>
        <taxon>Bacillati</taxon>
        <taxon>Bacillota</taxon>
        <taxon>Bacilli</taxon>
        <taxon>Bacillales</taxon>
        <taxon>Bacillaceae</taxon>
        <taxon>Metabacillus</taxon>
    </lineage>
</organism>
<sequence>MASEMNHNQDFSARFDYLSRNLWSGILFGLGLVAFFDEAVFHQLLHWHHFYDKSTTEIGLVSDGLFHAFSWFATIGGLFLVADLNRRNAFWFKRWWGGMMLGGGIFQLYDGTIQHKIMRIHQIRYVENVLIYDLVWNIVAALMVLTAMSLIFRTGRESKRGNGKIANEQ</sequence>
<dbReference type="Proteomes" id="UP000310334">
    <property type="component" value="Unassembled WGS sequence"/>
</dbReference>
<reference evidence="1 2" key="1">
    <citation type="submission" date="2019-04" db="EMBL/GenBank/DDBJ databases">
        <title>Bacillus sediminilitoris sp. nov., isolated from a tidal flat sediment on the East China Sea.</title>
        <authorList>
            <person name="Wei Y."/>
            <person name="Mao H."/>
            <person name="Fang J."/>
        </authorList>
    </citation>
    <scope>NUCLEOTIDE SEQUENCE [LARGE SCALE GENOMIC DNA]</scope>
    <source>
        <strain evidence="1 2">DSL-17</strain>
    </source>
</reference>
<dbReference type="AlphaFoldDB" id="A0A4S4BZG8"/>
<evidence type="ECO:0000313" key="2">
    <source>
        <dbReference type="Proteomes" id="UP000310334"/>
    </source>
</evidence>
<comment type="caution">
    <text evidence="1">The sequence shown here is derived from an EMBL/GenBank/DDBJ whole genome shotgun (WGS) entry which is preliminary data.</text>
</comment>
<dbReference type="OrthoDB" id="5190099at2"/>